<gene>
    <name evidence="1" type="ORF">BC936DRAFT_139113</name>
</gene>
<protein>
    <submittedName>
        <fullName evidence="1">Uncharacterized protein</fullName>
    </submittedName>
</protein>
<comment type="caution">
    <text evidence="1">The sequence shown here is derived from an EMBL/GenBank/DDBJ whole genome shotgun (WGS) entry which is preliminary data.</text>
</comment>
<evidence type="ECO:0000313" key="2">
    <source>
        <dbReference type="Proteomes" id="UP000268093"/>
    </source>
</evidence>
<organism evidence="1 2">
    <name type="scientific">Jimgerdemannia flammicorona</name>
    <dbReference type="NCBI Taxonomy" id="994334"/>
    <lineage>
        <taxon>Eukaryota</taxon>
        <taxon>Fungi</taxon>
        <taxon>Fungi incertae sedis</taxon>
        <taxon>Mucoromycota</taxon>
        <taxon>Mucoromycotina</taxon>
        <taxon>Endogonomycetes</taxon>
        <taxon>Endogonales</taxon>
        <taxon>Endogonaceae</taxon>
        <taxon>Jimgerdemannia</taxon>
    </lineage>
</organism>
<dbReference type="Proteomes" id="UP000268093">
    <property type="component" value="Unassembled WGS sequence"/>
</dbReference>
<evidence type="ECO:0000313" key="1">
    <source>
        <dbReference type="EMBL" id="RUP22131.1"/>
    </source>
</evidence>
<name>A0A433BAM5_9FUNG</name>
<dbReference type="EMBL" id="RBNI01014323">
    <property type="protein sequence ID" value="RUP22131.1"/>
    <property type="molecule type" value="Genomic_DNA"/>
</dbReference>
<dbReference type="AlphaFoldDB" id="A0A433BAM5"/>
<accession>A0A433BAM5</accession>
<keyword evidence="2" id="KW-1185">Reference proteome</keyword>
<sequence>MYKEWSRPEKEYRNPMHVELKQAPKTGRLFWTRNRLKTGRRSTRIVLFSMRGGRVTVHTIRGLTVCVFVAKKGFNAGHIVRANTPGTGHIEEEEVTSAHGPALIN</sequence>
<reference evidence="1 2" key="1">
    <citation type="journal article" date="2018" name="New Phytol.">
        <title>Phylogenomics of Endogonaceae and evolution of mycorrhizas within Mucoromycota.</title>
        <authorList>
            <person name="Chang Y."/>
            <person name="Desiro A."/>
            <person name="Na H."/>
            <person name="Sandor L."/>
            <person name="Lipzen A."/>
            <person name="Clum A."/>
            <person name="Barry K."/>
            <person name="Grigoriev I.V."/>
            <person name="Martin F.M."/>
            <person name="Stajich J.E."/>
            <person name="Smith M.E."/>
            <person name="Bonito G."/>
            <person name="Spatafora J.W."/>
        </authorList>
    </citation>
    <scope>NUCLEOTIDE SEQUENCE [LARGE SCALE GENOMIC DNA]</scope>
    <source>
        <strain evidence="1 2">GMNB39</strain>
    </source>
</reference>
<proteinExistence type="predicted"/>